<dbReference type="PANTHER" id="PTHR13778:SF48">
    <property type="entry name" value="GALACTURONOSYLTRANSFERASE-LIKE 7-RELATED"/>
    <property type="match status" value="1"/>
</dbReference>
<dbReference type="GO" id="GO:0005794">
    <property type="term" value="C:Golgi apparatus"/>
    <property type="evidence" value="ECO:0007669"/>
    <property type="project" value="TreeGrafter"/>
</dbReference>
<evidence type="ECO:0000256" key="4">
    <source>
        <dbReference type="ARBA" id="ARBA00022679"/>
    </source>
</evidence>
<keyword evidence="7" id="KW-0812">Transmembrane</keyword>
<gene>
    <name evidence="8" type="primary">GATL7_1</name>
    <name evidence="8" type="ORF">g.35087</name>
</gene>
<evidence type="ECO:0000256" key="1">
    <source>
        <dbReference type="ARBA" id="ARBA00004877"/>
    </source>
</evidence>
<dbReference type="EMBL" id="GDJX01023119">
    <property type="protein sequence ID" value="JAT44817.1"/>
    <property type="molecule type" value="Transcribed_RNA"/>
</dbReference>
<keyword evidence="3" id="KW-0328">Glycosyltransferase</keyword>
<evidence type="ECO:0000313" key="8">
    <source>
        <dbReference type="EMBL" id="JAT44817.1"/>
    </source>
</evidence>
<organism evidence="8">
    <name type="scientific">Anthurium amnicola</name>
    <dbReference type="NCBI Taxonomy" id="1678845"/>
    <lineage>
        <taxon>Eukaryota</taxon>
        <taxon>Viridiplantae</taxon>
        <taxon>Streptophyta</taxon>
        <taxon>Embryophyta</taxon>
        <taxon>Tracheophyta</taxon>
        <taxon>Spermatophyta</taxon>
        <taxon>Magnoliopsida</taxon>
        <taxon>Liliopsida</taxon>
        <taxon>Araceae</taxon>
        <taxon>Pothoideae</taxon>
        <taxon>Potheae</taxon>
        <taxon>Anthurium</taxon>
    </lineage>
</organism>
<accession>A0A1D1XR26</accession>
<reference evidence="8" key="1">
    <citation type="submission" date="2015-07" db="EMBL/GenBank/DDBJ databases">
        <title>Transcriptome Assembly of Anthurium amnicola.</title>
        <authorList>
            <person name="Suzuki J."/>
        </authorList>
    </citation>
    <scope>NUCLEOTIDE SEQUENCE</scope>
</reference>
<dbReference type="Pfam" id="PF01501">
    <property type="entry name" value="Glyco_transf_8"/>
    <property type="match status" value="1"/>
</dbReference>
<dbReference type="InterPro" id="IPR002495">
    <property type="entry name" value="Glyco_trans_8"/>
</dbReference>
<feature type="compositionally biased region" description="Low complexity" evidence="6">
    <location>
        <begin position="25"/>
        <end position="40"/>
    </location>
</feature>
<feature type="non-terminal residue" evidence="8">
    <location>
        <position position="379"/>
    </location>
</feature>
<dbReference type="Gene3D" id="3.90.550.10">
    <property type="entry name" value="Spore Coat Polysaccharide Biosynthesis Protein SpsA, Chain A"/>
    <property type="match status" value="1"/>
</dbReference>
<evidence type="ECO:0000256" key="2">
    <source>
        <dbReference type="ARBA" id="ARBA00006351"/>
    </source>
</evidence>
<keyword evidence="7" id="KW-0472">Membrane</keyword>
<dbReference type="InterPro" id="IPR029044">
    <property type="entry name" value="Nucleotide-diphossugar_trans"/>
</dbReference>
<keyword evidence="4 8" id="KW-0808">Transferase</keyword>
<evidence type="ECO:0000256" key="5">
    <source>
        <dbReference type="RuleBase" id="RU362027"/>
    </source>
</evidence>
<dbReference type="SUPFAM" id="SSF53448">
    <property type="entry name" value="Nucleotide-diphospho-sugar transferases"/>
    <property type="match status" value="1"/>
</dbReference>
<feature type="compositionally biased region" description="Basic and acidic residues" evidence="6">
    <location>
        <begin position="1"/>
        <end position="12"/>
    </location>
</feature>
<evidence type="ECO:0000256" key="3">
    <source>
        <dbReference type="ARBA" id="ARBA00022676"/>
    </source>
</evidence>
<feature type="non-terminal residue" evidence="8">
    <location>
        <position position="1"/>
    </location>
</feature>
<comment type="similarity">
    <text evidence="2 5">Belongs to the glycosyltransferase 8 family.</text>
</comment>
<dbReference type="PANTHER" id="PTHR13778">
    <property type="entry name" value="GLYCOSYLTRANSFERASE 8 DOMAIN-CONTAINING PROTEIN"/>
    <property type="match status" value="1"/>
</dbReference>
<dbReference type="InterPro" id="IPR050748">
    <property type="entry name" value="Glycosyltrans_8_dom-fam"/>
</dbReference>
<dbReference type="EC" id="2.4.1.-" evidence="5"/>
<feature type="region of interest" description="Disordered" evidence="6">
    <location>
        <begin position="1"/>
        <end position="40"/>
    </location>
</feature>
<name>A0A1D1XR26_9ARAE</name>
<sequence length="379" mass="40979">ERERERSGEQHRTLPSPTSTPPSSPTSGSSRSLSPSQSLSSPGTAELLCDHCLGVPLLASTAWACGPFSSTPLSHSGIAWRPSDPSSCDRFGPAATAAGDPLPPGSRLADPKASIPPLFLSTAHRFAALFGFRIRRRRKGGGRWGKMLWVIRVSGFFTAALVMVVLSPSLQSFPPAEAIRSSSFDGYLRFPGQVPDADVGGGQSSSRFSFRTAPPFRNAEECGSSQYAGGGGRTGEESTVCDPSLVHIAITLDVEYLRGSIAAVHSVLQHALCPESVFFHLLVSEARLEAVVRSAFPRLRFKVYYFDPERVRGLISTSVRQALEEPLNYARNYLADLLEPCVKRVIYLDSDLVVVDDIAKLWRTSLGSRTVGAPEYCHA</sequence>
<comment type="pathway">
    <text evidence="1">Glycan metabolism; pectin biosynthesis.</text>
</comment>
<evidence type="ECO:0000256" key="6">
    <source>
        <dbReference type="SAM" id="MobiDB-lite"/>
    </source>
</evidence>
<evidence type="ECO:0000256" key="7">
    <source>
        <dbReference type="SAM" id="Phobius"/>
    </source>
</evidence>
<feature type="transmembrane region" description="Helical" evidence="7">
    <location>
        <begin position="147"/>
        <end position="166"/>
    </location>
</feature>
<keyword evidence="7" id="KW-1133">Transmembrane helix</keyword>
<protein>
    <recommendedName>
        <fullName evidence="5">Hexosyltransferase</fullName>
        <ecNumber evidence="5">2.4.1.-</ecNumber>
    </recommendedName>
</protein>
<dbReference type="GO" id="GO:0016757">
    <property type="term" value="F:glycosyltransferase activity"/>
    <property type="evidence" value="ECO:0007669"/>
    <property type="project" value="UniProtKB-KW"/>
</dbReference>
<dbReference type="AlphaFoldDB" id="A0A1D1XR26"/>
<proteinExistence type="inferred from homology"/>